<dbReference type="EMBL" id="FOLO01000016">
    <property type="protein sequence ID" value="SFC72637.1"/>
    <property type="molecule type" value="Genomic_DNA"/>
</dbReference>
<evidence type="ECO:0000256" key="7">
    <source>
        <dbReference type="ARBA" id="ARBA00023077"/>
    </source>
</evidence>
<dbReference type="OrthoDB" id="9764669at2"/>
<dbReference type="Gene3D" id="2.170.130.10">
    <property type="entry name" value="TonB-dependent receptor, plug domain"/>
    <property type="match status" value="1"/>
</dbReference>
<dbReference type="SUPFAM" id="SSF56935">
    <property type="entry name" value="Porins"/>
    <property type="match status" value="1"/>
</dbReference>
<keyword evidence="5 11" id="KW-0812">Transmembrane</keyword>
<dbReference type="InterPro" id="IPR037066">
    <property type="entry name" value="Plug_dom_sf"/>
</dbReference>
<dbReference type="PROSITE" id="PS52016">
    <property type="entry name" value="TONB_DEPENDENT_REC_3"/>
    <property type="match status" value="1"/>
</dbReference>
<keyword evidence="10 11" id="KW-0998">Cell outer membrane</keyword>
<evidence type="ECO:0000256" key="11">
    <source>
        <dbReference type="PROSITE-ProRule" id="PRU01360"/>
    </source>
</evidence>
<keyword evidence="9 15" id="KW-0675">Receptor</keyword>
<dbReference type="RefSeq" id="WP_091983964.1">
    <property type="nucleotide sequence ID" value="NZ_FOLO01000016.1"/>
</dbReference>
<comment type="similarity">
    <text evidence="2">Belongs to the TonB-dependent receptor family. Hemoglobin/haptoglobin binding protein subfamily.</text>
</comment>
<dbReference type="Gene3D" id="2.40.170.20">
    <property type="entry name" value="TonB-dependent receptor, beta-barrel domain"/>
    <property type="match status" value="1"/>
</dbReference>
<evidence type="ECO:0000259" key="14">
    <source>
        <dbReference type="Pfam" id="PF07715"/>
    </source>
</evidence>
<comment type="subcellular location">
    <subcellularLocation>
        <location evidence="1 11">Cell outer membrane</location>
        <topology evidence="1 11">Multi-pass membrane protein</topology>
    </subcellularLocation>
</comment>
<evidence type="ECO:0000256" key="8">
    <source>
        <dbReference type="ARBA" id="ARBA00023136"/>
    </source>
</evidence>
<evidence type="ECO:0000256" key="2">
    <source>
        <dbReference type="ARBA" id="ARBA00008143"/>
    </source>
</evidence>
<reference evidence="15 16" key="1">
    <citation type="submission" date="2016-10" db="EMBL/GenBank/DDBJ databases">
        <authorList>
            <person name="de Groot N.N."/>
        </authorList>
    </citation>
    <scope>NUCLEOTIDE SEQUENCE [LARGE SCALE GENOMIC DNA]</scope>
    <source>
        <strain evidence="15 16">DSM 6059</strain>
    </source>
</reference>
<dbReference type="Pfam" id="PF00593">
    <property type="entry name" value="TonB_dep_Rec_b-barrel"/>
    <property type="match status" value="1"/>
</dbReference>
<dbReference type="PANTHER" id="PTHR30069">
    <property type="entry name" value="TONB-DEPENDENT OUTER MEMBRANE RECEPTOR"/>
    <property type="match status" value="1"/>
</dbReference>
<evidence type="ECO:0000256" key="1">
    <source>
        <dbReference type="ARBA" id="ARBA00004571"/>
    </source>
</evidence>
<organism evidence="15 16">
    <name type="scientific">Pseudoalteromonas denitrificans DSM 6059</name>
    <dbReference type="NCBI Taxonomy" id="1123010"/>
    <lineage>
        <taxon>Bacteria</taxon>
        <taxon>Pseudomonadati</taxon>
        <taxon>Pseudomonadota</taxon>
        <taxon>Gammaproteobacteria</taxon>
        <taxon>Alteromonadales</taxon>
        <taxon>Pseudoalteromonadaceae</taxon>
        <taxon>Pseudoalteromonas</taxon>
    </lineage>
</organism>
<keyword evidence="6" id="KW-0732">Signal</keyword>
<keyword evidence="8 11" id="KW-0472">Membrane</keyword>
<dbReference type="PANTHER" id="PTHR30069:SF29">
    <property type="entry name" value="HEMOGLOBIN AND HEMOGLOBIN-HAPTOGLOBIN-BINDING PROTEIN 1-RELATED"/>
    <property type="match status" value="1"/>
</dbReference>
<keyword evidence="4 11" id="KW-1134">Transmembrane beta strand</keyword>
<keyword evidence="7 12" id="KW-0798">TonB box</keyword>
<dbReference type="Proteomes" id="UP000198862">
    <property type="component" value="Unassembled WGS sequence"/>
</dbReference>
<evidence type="ECO:0000256" key="3">
    <source>
        <dbReference type="ARBA" id="ARBA00022448"/>
    </source>
</evidence>
<evidence type="ECO:0000256" key="5">
    <source>
        <dbReference type="ARBA" id="ARBA00022692"/>
    </source>
</evidence>
<evidence type="ECO:0000256" key="4">
    <source>
        <dbReference type="ARBA" id="ARBA00022452"/>
    </source>
</evidence>
<evidence type="ECO:0000256" key="10">
    <source>
        <dbReference type="ARBA" id="ARBA00023237"/>
    </source>
</evidence>
<evidence type="ECO:0000256" key="9">
    <source>
        <dbReference type="ARBA" id="ARBA00023170"/>
    </source>
</evidence>
<dbReference type="GO" id="GO:0044718">
    <property type="term" value="P:siderophore transmembrane transport"/>
    <property type="evidence" value="ECO:0007669"/>
    <property type="project" value="TreeGrafter"/>
</dbReference>
<sequence length="695" mass="77891">MFKLEKLSFFIGLSLSANLWATESDNKDVFLLSLEELINTPVEAATKTKESAEKLPAVITVITAQDIQQYGYNSIAEVMRHVTGFIDNYDLALHNFGVRGINSGVRSGSRTVKFMIDGTPIAFRTTSQNFIDQELIPMIMIDKVEVIRGPGSALYGANAFLGVVNIVTKSVENIQSQGITANISTSKLENAGSGYHASLIGGQSAGKFEYSAGLSLTSEDRLGIKLPRHSPNYLTFENATSITTDDYHALNIYARSKYQISEHSDVKVTGYFQRLNIDNTFTDLNALSGTGPSRIGYDNYFFKLNFQKTFNNQFTLSTFGSFSEGDTTDDDKVELGADSFYLTRRTGYKSFDFGAELKVALSEQHNLLIGIETRNDDQKLETFNRVERLSGIITPLTHQKDKKIHSDALFAQYQFQFNDYWNAILGYRIDNDSIINKQESYRVGLVGQLPWDMSLKMLSGSAFQTPSPELLFRESGQAGDIIGNPNLRAQKATTNEISLSAPISANLHITTTLYQTKVDDLVTFNSNSVNLFAENSTKSETKGLELETRFQWHNFSGYFNYFYQDTFREPNPNSLYILQYQKSGELFPKQAANLGLSYYYPDAKLTLSLNNRWLDSRPASTLNILEAKGFYELDAYIDGTLSLTTSALSLIKGKKTQFKFQIRDLYDSNYVDPGFGGIEFPSLGRRFSLSIQQSF</sequence>
<evidence type="ECO:0000313" key="15">
    <source>
        <dbReference type="EMBL" id="SFC72637.1"/>
    </source>
</evidence>
<dbReference type="InterPro" id="IPR000531">
    <property type="entry name" value="Beta-barrel_TonB"/>
</dbReference>
<evidence type="ECO:0000313" key="16">
    <source>
        <dbReference type="Proteomes" id="UP000198862"/>
    </source>
</evidence>
<evidence type="ECO:0000259" key="13">
    <source>
        <dbReference type="Pfam" id="PF00593"/>
    </source>
</evidence>
<dbReference type="AlphaFoldDB" id="A0A1I1LHG9"/>
<name>A0A1I1LHG9_9GAMM</name>
<gene>
    <name evidence="15" type="ORF">SAMN02745724_02390</name>
</gene>
<keyword evidence="3 11" id="KW-0813">Transport</keyword>
<dbReference type="GO" id="GO:0015344">
    <property type="term" value="F:siderophore uptake transmembrane transporter activity"/>
    <property type="evidence" value="ECO:0007669"/>
    <property type="project" value="TreeGrafter"/>
</dbReference>
<dbReference type="InterPro" id="IPR039426">
    <property type="entry name" value="TonB-dep_rcpt-like"/>
</dbReference>
<accession>A0A1I1LHG9</accession>
<dbReference type="InterPro" id="IPR036942">
    <property type="entry name" value="Beta-barrel_TonB_sf"/>
</dbReference>
<feature type="domain" description="TonB-dependent receptor plug" evidence="14">
    <location>
        <begin position="53"/>
        <end position="163"/>
    </location>
</feature>
<dbReference type="InterPro" id="IPR012910">
    <property type="entry name" value="Plug_dom"/>
</dbReference>
<dbReference type="STRING" id="1123010.SAMN02745724_02390"/>
<dbReference type="GO" id="GO:0009279">
    <property type="term" value="C:cell outer membrane"/>
    <property type="evidence" value="ECO:0007669"/>
    <property type="project" value="UniProtKB-SubCell"/>
</dbReference>
<evidence type="ECO:0000256" key="6">
    <source>
        <dbReference type="ARBA" id="ARBA00022729"/>
    </source>
</evidence>
<proteinExistence type="inferred from homology"/>
<keyword evidence="16" id="KW-1185">Reference proteome</keyword>
<evidence type="ECO:0000256" key="12">
    <source>
        <dbReference type="RuleBase" id="RU003357"/>
    </source>
</evidence>
<feature type="domain" description="TonB-dependent receptor-like beta-barrel" evidence="13">
    <location>
        <begin position="251"/>
        <end position="637"/>
    </location>
</feature>
<dbReference type="Pfam" id="PF07715">
    <property type="entry name" value="Plug"/>
    <property type="match status" value="1"/>
</dbReference>
<protein>
    <submittedName>
        <fullName evidence="15">Outer membrane receptor for ferrienterochelin and colicins</fullName>
    </submittedName>
</protein>